<dbReference type="Proteomes" id="UP000691718">
    <property type="component" value="Unassembled WGS sequence"/>
</dbReference>
<evidence type="ECO:0000259" key="2">
    <source>
        <dbReference type="Pfam" id="PF13843"/>
    </source>
</evidence>
<dbReference type="InterPro" id="IPR029526">
    <property type="entry name" value="PGBD"/>
</dbReference>
<feature type="compositionally biased region" description="Polar residues" evidence="1">
    <location>
        <begin position="71"/>
        <end position="84"/>
    </location>
</feature>
<dbReference type="PANTHER" id="PTHR47272">
    <property type="entry name" value="DDE_TNP_1_7 DOMAIN-CONTAINING PROTEIN"/>
    <property type="match status" value="1"/>
</dbReference>
<feature type="compositionally biased region" description="Acidic residues" evidence="1">
    <location>
        <begin position="18"/>
        <end position="47"/>
    </location>
</feature>
<evidence type="ECO:0000256" key="1">
    <source>
        <dbReference type="SAM" id="MobiDB-lite"/>
    </source>
</evidence>
<keyword evidence="4" id="KW-1185">Reference proteome</keyword>
<comment type="caution">
    <text evidence="3">The sequence shown here is derived from an EMBL/GenBank/DDBJ whole genome shotgun (WGS) entry which is preliminary data.</text>
</comment>
<dbReference type="OrthoDB" id="123207at2759"/>
<feature type="domain" description="PiggyBac transposable element-derived protein" evidence="2">
    <location>
        <begin position="87"/>
        <end position="168"/>
    </location>
</feature>
<accession>A0A8S3Y354</accession>
<dbReference type="EMBL" id="CAJQZP010001459">
    <property type="protein sequence ID" value="CAG5048126.1"/>
    <property type="molecule type" value="Genomic_DNA"/>
</dbReference>
<dbReference type="PANTHER" id="PTHR47272:SF1">
    <property type="entry name" value="PIGGYBAC TRANSPOSABLE ELEMENT-DERIVED PROTEIN 3-LIKE"/>
    <property type="match status" value="1"/>
</dbReference>
<name>A0A8S3Y354_PARAO</name>
<reference evidence="3" key="1">
    <citation type="submission" date="2021-04" db="EMBL/GenBank/DDBJ databases">
        <authorList>
            <person name="Tunstrom K."/>
        </authorList>
    </citation>
    <scope>NUCLEOTIDE SEQUENCE</scope>
</reference>
<evidence type="ECO:0000313" key="4">
    <source>
        <dbReference type="Proteomes" id="UP000691718"/>
    </source>
</evidence>
<sequence>MAESLFSLDDNAIGELLEQSDLEDVDEDDDDLYAQNDEDNNSSEDDVPLSSLRAATNQSDGKWTKKRFRGKTTSQAQESSSNEPPKSPAEYYKNYFDAELFEKFAICTAQYYMAEKGQQMRPQCTPNEIKKFFGVHGMMSCIKCPRMKMYWHQKFQYDPIANAMSLARNMAHIKTIVTVTIVTRNELGLDRHNCDRNDCDRNNCDRHNCDME</sequence>
<gene>
    <name evidence="3" type="ORF">PAPOLLO_LOCUS24112</name>
</gene>
<protein>
    <submittedName>
        <fullName evidence="3">(apollo) hypothetical protein</fullName>
    </submittedName>
</protein>
<feature type="region of interest" description="Disordered" evidence="1">
    <location>
        <begin position="17"/>
        <end position="88"/>
    </location>
</feature>
<dbReference type="Pfam" id="PF13843">
    <property type="entry name" value="DDE_Tnp_1_7"/>
    <property type="match status" value="1"/>
</dbReference>
<evidence type="ECO:0000313" key="3">
    <source>
        <dbReference type="EMBL" id="CAG5048126.1"/>
    </source>
</evidence>
<organism evidence="3 4">
    <name type="scientific">Parnassius apollo</name>
    <name type="common">Apollo butterfly</name>
    <name type="synonym">Papilio apollo</name>
    <dbReference type="NCBI Taxonomy" id="110799"/>
    <lineage>
        <taxon>Eukaryota</taxon>
        <taxon>Metazoa</taxon>
        <taxon>Ecdysozoa</taxon>
        <taxon>Arthropoda</taxon>
        <taxon>Hexapoda</taxon>
        <taxon>Insecta</taxon>
        <taxon>Pterygota</taxon>
        <taxon>Neoptera</taxon>
        <taxon>Endopterygota</taxon>
        <taxon>Lepidoptera</taxon>
        <taxon>Glossata</taxon>
        <taxon>Ditrysia</taxon>
        <taxon>Papilionoidea</taxon>
        <taxon>Papilionidae</taxon>
        <taxon>Parnassiinae</taxon>
        <taxon>Parnassini</taxon>
        <taxon>Parnassius</taxon>
        <taxon>Parnassius</taxon>
    </lineage>
</organism>
<dbReference type="AlphaFoldDB" id="A0A8S3Y354"/>
<proteinExistence type="predicted"/>